<dbReference type="InterPro" id="IPR013189">
    <property type="entry name" value="Glyco_hydro_32_C"/>
</dbReference>
<dbReference type="InterPro" id="IPR001362">
    <property type="entry name" value="Glyco_hydro_32"/>
</dbReference>
<feature type="domain" description="Glycosyl hydrolase family 32 C-terminal" evidence="7">
    <location>
        <begin position="407"/>
        <end position="538"/>
    </location>
</feature>
<dbReference type="Gene3D" id="2.60.120.560">
    <property type="entry name" value="Exo-inulinase, domain 1"/>
    <property type="match status" value="1"/>
</dbReference>
<gene>
    <name evidence="8" type="primary">sacC</name>
    <name evidence="8" type="ORF">BURPS1710A_A3234</name>
</gene>
<evidence type="ECO:0000256" key="3">
    <source>
        <dbReference type="ARBA" id="ARBA00023295"/>
    </source>
</evidence>
<dbReference type="InterPro" id="IPR018053">
    <property type="entry name" value="Glyco_hydro_32_AS"/>
</dbReference>
<dbReference type="InterPro" id="IPR013320">
    <property type="entry name" value="ConA-like_dom_sf"/>
</dbReference>
<dbReference type="SMART" id="SM00640">
    <property type="entry name" value="Glyco_32"/>
    <property type="match status" value="1"/>
</dbReference>
<dbReference type="PANTHER" id="PTHR42800:SF1">
    <property type="entry name" value="EXOINULINASE INUD (AFU_ORTHOLOGUE AFUA_5G00480)"/>
    <property type="match status" value="1"/>
</dbReference>
<dbReference type="CDD" id="cd18622">
    <property type="entry name" value="GH32_Inu-like"/>
    <property type="match status" value="1"/>
</dbReference>
<feature type="chain" id="PRO_5002387950" evidence="5">
    <location>
        <begin position="32"/>
        <end position="554"/>
    </location>
</feature>
<keyword evidence="3 4" id="KW-0326">Glycosidase</keyword>
<protein>
    <submittedName>
        <fullName evidence="8">Fructan beta-(2,6)-fructosidase</fullName>
        <ecNumber evidence="8">3.2.1.65</ecNumber>
    </submittedName>
</protein>
<keyword evidence="2 4" id="KW-0378">Hydrolase</keyword>
<dbReference type="GO" id="GO:0031219">
    <property type="term" value="F:levanase activity"/>
    <property type="evidence" value="ECO:0007669"/>
    <property type="project" value="UniProtKB-EC"/>
</dbReference>
<dbReference type="Pfam" id="PF00251">
    <property type="entry name" value="Glyco_hydro_32N"/>
    <property type="match status" value="1"/>
</dbReference>
<name>A0A0E1VRW1_BURPE</name>
<evidence type="ECO:0000259" key="6">
    <source>
        <dbReference type="Pfam" id="PF00251"/>
    </source>
</evidence>
<proteinExistence type="inferred from homology"/>
<dbReference type="Proteomes" id="UP000001812">
    <property type="component" value="Chromosome II"/>
</dbReference>
<evidence type="ECO:0000256" key="5">
    <source>
        <dbReference type="SAM" id="SignalP"/>
    </source>
</evidence>
<keyword evidence="5" id="KW-0732">Signal</keyword>
<dbReference type="InterPro" id="IPR023296">
    <property type="entry name" value="Glyco_hydro_beta-prop_sf"/>
</dbReference>
<sequence>MHSMSNPRLRFSSVVYGLIALAACASFAAHAAGARCAASPAKSADGTPQWRPALHYTPRRNWMNDPNGLVYENGVYHLFYQYNPHGNFWGDMSWGHATSRDLVHWDEQPVAMPANAREDIFSGSIVADARNTSGLGTPNAPPLVALYTSVYKAGSGHEPGTQAQSLAYSIDHGKTWRPYAHNPVLTLAPESRHFRDPNVTWYAPGGYWMMTAVVADAPVVKLYRSSDLIRWDFLSDFTLPDVPHRGALWEMPELLPMPLDGDAARMKWVMIVNVNPWSIAGGSGAMYFIGEFDGRTFTPDRAAPANADPAQYSWLDHGADYYAAGTFANAPGEGPVAIAWMSNWDYAERIPTTPWKGAMALPRELALKTIDGRPRVTVAPARAFDAFARTRPAVRIGSLAVASATRELGADARGTVQRIAVTIEPRSARRAGLIVRRSANGRVGTRIVYDSSAHTLSVDRSASGETNFSNAFSQRHIVALPLVNGKLRLDVIVDRDSVEVFDGDGRTVITDLVFPSPADNRLAVFAEGGDATFGDVVVTNLDETAGERRGCPTS</sequence>
<dbReference type="SUPFAM" id="SSF49899">
    <property type="entry name" value="Concanavalin A-like lectins/glucanases"/>
    <property type="match status" value="1"/>
</dbReference>
<reference evidence="8" key="1">
    <citation type="submission" date="2009-05" db="EMBL/GenBank/DDBJ databases">
        <authorList>
            <person name="Harkins D.M."/>
            <person name="DeShazer D."/>
            <person name="Woods D.E."/>
            <person name="Brinkac L.M."/>
            <person name="Brown K.A."/>
            <person name="Hung G.C."/>
            <person name="Tuanyok A."/>
            <person name="Zhang B."/>
            <person name="Nierman W.C."/>
        </authorList>
    </citation>
    <scope>NUCLEOTIDE SEQUENCE [LARGE SCALE GENOMIC DNA]</scope>
    <source>
        <strain evidence="8">1710a</strain>
    </source>
</reference>
<dbReference type="GO" id="GO:0004575">
    <property type="term" value="F:sucrose alpha-glucosidase activity"/>
    <property type="evidence" value="ECO:0007669"/>
    <property type="project" value="TreeGrafter"/>
</dbReference>
<dbReference type="AlphaFoldDB" id="A0A0E1VRW1"/>
<dbReference type="Pfam" id="PF08244">
    <property type="entry name" value="Glyco_hydro_32C"/>
    <property type="match status" value="1"/>
</dbReference>
<evidence type="ECO:0000259" key="7">
    <source>
        <dbReference type="Pfam" id="PF08244"/>
    </source>
</evidence>
<dbReference type="GO" id="GO:0005987">
    <property type="term" value="P:sucrose catabolic process"/>
    <property type="evidence" value="ECO:0007669"/>
    <property type="project" value="TreeGrafter"/>
</dbReference>
<dbReference type="EC" id="3.2.1.65" evidence="8"/>
<dbReference type="InterPro" id="IPR013148">
    <property type="entry name" value="Glyco_hydro_32_N"/>
</dbReference>
<dbReference type="Gene3D" id="2.115.10.20">
    <property type="entry name" value="Glycosyl hydrolase domain, family 43"/>
    <property type="match status" value="1"/>
</dbReference>
<dbReference type="PANTHER" id="PTHR42800">
    <property type="entry name" value="EXOINULINASE INUD (AFU_ORTHOLOGUE AFUA_5G00480)"/>
    <property type="match status" value="1"/>
</dbReference>
<dbReference type="PROSITE" id="PS00609">
    <property type="entry name" value="GLYCOSYL_HYDROL_F32"/>
    <property type="match status" value="1"/>
</dbReference>
<dbReference type="EMBL" id="CM000833">
    <property type="protein sequence ID" value="EET03650.1"/>
    <property type="molecule type" value="Genomic_DNA"/>
</dbReference>
<evidence type="ECO:0000256" key="1">
    <source>
        <dbReference type="ARBA" id="ARBA00009902"/>
    </source>
</evidence>
<dbReference type="GO" id="GO:0005737">
    <property type="term" value="C:cytoplasm"/>
    <property type="evidence" value="ECO:0007669"/>
    <property type="project" value="TreeGrafter"/>
</dbReference>
<dbReference type="SUPFAM" id="SSF75005">
    <property type="entry name" value="Arabinanase/levansucrase/invertase"/>
    <property type="match status" value="1"/>
</dbReference>
<organism evidence="8">
    <name type="scientific">Burkholderia pseudomallei 1710a</name>
    <dbReference type="NCBI Taxonomy" id="320371"/>
    <lineage>
        <taxon>Bacteria</taxon>
        <taxon>Pseudomonadati</taxon>
        <taxon>Pseudomonadota</taxon>
        <taxon>Betaproteobacteria</taxon>
        <taxon>Burkholderiales</taxon>
        <taxon>Burkholderiaceae</taxon>
        <taxon>Burkholderia</taxon>
        <taxon>pseudomallei group</taxon>
    </lineage>
</organism>
<evidence type="ECO:0000256" key="4">
    <source>
        <dbReference type="RuleBase" id="RU362110"/>
    </source>
</evidence>
<dbReference type="RefSeq" id="WP_004530050.1">
    <property type="nucleotide sequence ID" value="NZ_CM000833.1"/>
</dbReference>
<evidence type="ECO:0000256" key="2">
    <source>
        <dbReference type="ARBA" id="ARBA00022801"/>
    </source>
</evidence>
<feature type="signal peptide" evidence="5">
    <location>
        <begin position="1"/>
        <end position="31"/>
    </location>
</feature>
<evidence type="ECO:0000313" key="8">
    <source>
        <dbReference type="EMBL" id="EET03650.1"/>
    </source>
</evidence>
<feature type="domain" description="Glycosyl hydrolase family 32 N-terminal" evidence="6">
    <location>
        <begin position="55"/>
        <end position="369"/>
    </location>
</feature>
<accession>A0A0E1VRW1</accession>
<comment type="similarity">
    <text evidence="1 4">Belongs to the glycosyl hydrolase 32 family.</text>
</comment>
<dbReference type="HOGENOM" id="CLU_001528_3_1_4"/>